<reference evidence="2" key="1">
    <citation type="journal article" date="2015" name="Antonie Van Leeuwenhoek">
        <title>Comparative 16S rRNA signatures and multilocus sequence analysis for the genus Salinicola and description of Salinicola acroporae sp. nov., isolated from coral Acropora digitifera.</title>
        <authorList>
            <person name="Lepcha R.T."/>
            <person name="Poddar A."/>
            <person name="Schumann P."/>
            <person name="Das S.K."/>
        </authorList>
    </citation>
    <scope>NUCLEOTIDE SEQUENCE</scope>
    <source>
        <strain evidence="2">S4-41</strain>
    </source>
</reference>
<dbReference type="EMBL" id="PGFS01000001">
    <property type="protein sequence ID" value="MDH4571121.1"/>
    <property type="molecule type" value="Genomic_DNA"/>
</dbReference>
<dbReference type="Proteomes" id="UP001162135">
    <property type="component" value="Unassembled WGS sequence"/>
</dbReference>
<evidence type="ECO:0008006" key="4">
    <source>
        <dbReference type="Google" id="ProtNLM"/>
    </source>
</evidence>
<evidence type="ECO:0000256" key="1">
    <source>
        <dbReference type="SAM" id="SignalP"/>
    </source>
</evidence>
<organism evidence="2 3">
    <name type="scientific">Salinicola acroporae</name>
    <dbReference type="NCBI Taxonomy" id="1541440"/>
    <lineage>
        <taxon>Bacteria</taxon>
        <taxon>Pseudomonadati</taxon>
        <taxon>Pseudomonadota</taxon>
        <taxon>Gammaproteobacteria</taxon>
        <taxon>Oceanospirillales</taxon>
        <taxon>Halomonadaceae</taxon>
        <taxon>Salinicola</taxon>
    </lineage>
</organism>
<dbReference type="RefSeq" id="WP_110717320.1">
    <property type="nucleotide sequence ID" value="NZ_PGFS01000001.1"/>
</dbReference>
<name>A0ABT6I083_9GAMM</name>
<feature type="chain" id="PRO_5047058351" description="Lysozyme inhibitor LprI N-terminal domain-containing protein" evidence="1">
    <location>
        <begin position="22"/>
        <end position="112"/>
    </location>
</feature>
<keyword evidence="1" id="KW-0732">Signal</keyword>
<gene>
    <name evidence="2" type="ORF">CUR86_00700</name>
</gene>
<feature type="signal peptide" evidence="1">
    <location>
        <begin position="1"/>
        <end position="21"/>
    </location>
</feature>
<keyword evidence="3" id="KW-1185">Reference proteome</keyword>
<reference evidence="2" key="2">
    <citation type="submission" date="2017-11" db="EMBL/GenBank/DDBJ databases">
        <authorList>
            <person name="Das S.K."/>
        </authorList>
    </citation>
    <scope>NUCLEOTIDE SEQUENCE</scope>
    <source>
        <strain evidence="2">S4-41</strain>
    </source>
</reference>
<accession>A0ABT6I083</accession>
<proteinExistence type="predicted"/>
<comment type="caution">
    <text evidence="2">The sequence shown here is derived from an EMBL/GenBank/DDBJ whole genome shotgun (WGS) entry which is preliminary data.</text>
</comment>
<evidence type="ECO:0000313" key="2">
    <source>
        <dbReference type="EMBL" id="MDH4571121.1"/>
    </source>
</evidence>
<sequence>MKRLILPGLLCLSLVVGAANADSIPRYDVESHCTEVASITGDLSNSLYNSCIQMEQSSYDHLKGAWSSIPANIRGGCDDVATVGGSGSYSLLESCVQMESQAASNKKSFSFD</sequence>
<protein>
    <recommendedName>
        <fullName evidence="4">Lysozyme inhibitor LprI N-terminal domain-containing protein</fullName>
    </recommendedName>
</protein>
<evidence type="ECO:0000313" key="3">
    <source>
        <dbReference type="Proteomes" id="UP001162135"/>
    </source>
</evidence>